<dbReference type="InterPro" id="IPR027417">
    <property type="entry name" value="P-loop_NTPase"/>
</dbReference>
<feature type="compositionally biased region" description="Basic residues" evidence="5">
    <location>
        <begin position="1"/>
        <end position="18"/>
    </location>
</feature>
<dbReference type="Proteomes" id="UP000000739">
    <property type="component" value="Chromosome"/>
</dbReference>
<evidence type="ECO:0000313" key="8">
    <source>
        <dbReference type="EMBL" id="ACL06640.1"/>
    </source>
</evidence>
<organism evidence="8 9">
    <name type="scientific">Desulfatibacillum aliphaticivorans</name>
    <dbReference type="NCBI Taxonomy" id="218208"/>
    <lineage>
        <taxon>Bacteria</taxon>
        <taxon>Pseudomonadati</taxon>
        <taxon>Thermodesulfobacteriota</taxon>
        <taxon>Desulfobacteria</taxon>
        <taxon>Desulfobacterales</taxon>
        <taxon>Desulfatibacillaceae</taxon>
        <taxon>Desulfatibacillum</taxon>
    </lineage>
</organism>
<feature type="domain" description="Helicase C-terminal" evidence="7">
    <location>
        <begin position="282"/>
        <end position="488"/>
    </location>
</feature>
<dbReference type="GO" id="GO:0003676">
    <property type="term" value="F:nucleic acid binding"/>
    <property type="evidence" value="ECO:0007669"/>
    <property type="project" value="InterPro"/>
</dbReference>
<dbReference type="PROSITE" id="PS51192">
    <property type="entry name" value="HELICASE_ATP_BIND_1"/>
    <property type="match status" value="1"/>
</dbReference>
<dbReference type="EMBL" id="CP001322">
    <property type="protein sequence ID" value="ACL06640.1"/>
    <property type="molecule type" value="Genomic_DNA"/>
</dbReference>
<dbReference type="Pfam" id="PF00271">
    <property type="entry name" value="Helicase_C"/>
    <property type="match status" value="1"/>
</dbReference>
<keyword evidence="4" id="KW-0067">ATP-binding</keyword>
<dbReference type="GO" id="GO:0016787">
    <property type="term" value="F:hydrolase activity"/>
    <property type="evidence" value="ECO:0007669"/>
    <property type="project" value="UniProtKB-KW"/>
</dbReference>
<dbReference type="GO" id="GO:0055087">
    <property type="term" value="C:Ski complex"/>
    <property type="evidence" value="ECO:0007669"/>
    <property type="project" value="TreeGrafter"/>
</dbReference>
<feature type="domain" description="Helicase ATP-binding" evidence="6">
    <location>
        <begin position="60"/>
        <end position="220"/>
    </location>
</feature>
<dbReference type="InterPro" id="IPR001650">
    <property type="entry name" value="Helicase_C-like"/>
</dbReference>
<dbReference type="InterPro" id="IPR012961">
    <property type="entry name" value="Ski2/MTR4_C"/>
</dbReference>
<protein>
    <submittedName>
        <fullName evidence="8">DEAD/DEAH box helicase domain protein</fullName>
    </submittedName>
</protein>
<dbReference type="eggNOG" id="COG4581">
    <property type="taxonomic scope" value="Bacteria"/>
</dbReference>
<dbReference type="Pfam" id="PF08148">
    <property type="entry name" value="DSHCT"/>
    <property type="match status" value="1"/>
</dbReference>
<dbReference type="GO" id="GO:0004386">
    <property type="term" value="F:helicase activity"/>
    <property type="evidence" value="ECO:0007669"/>
    <property type="project" value="UniProtKB-KW"/>
</dbReference>
<keyword evidence="1" id="KW-0547">Nucleotide-binding</keyword>
<dbReference type="RefSeq" id="WP_015949677.1">
    <property type="nucleotide sequence ID" value="NC_011768.1"/>
</dbReference>
<dbReference type="PROSITE" id="PS51194">
    <property type="entry name" value="HELICASE_CTER"/>
    <property type="match status" value="1"/>
</dbReference>
<dbReference type="Gene3D" id="3.40.50.300">
    <property type="entry name" value="P-loop containing nucleotide triphosphate hydrolases"/>
    <property type="match status" value="2"/>
</dbReference>
<evidence type="ECO:0000256" key="3">
    <source>
        <dbReference type="ARBA" id="ARBA00022806"/>
    </source>
</evidence>
<dbReference type="GO" id="GO:0070478">
    <property type="term" value="P:nuclear-transcribed mRNA catabolic process, 3'-5' exonucleolytic nonsense-mediated decay"/>
    <property type="evidence" value="ECO:0007669"/>
    <property type="project" value="TreeGrafter"/>
</dbReference>
<feature type="region of interest" description="Disordered" evidence="5">
    <location>
        <begin position="255"/>
        <end position="275"/>
    </location>
</feature>
<gene>
    <name evidence="8" type="ordered locus">Dalk_4968</name>
</gene>
<dbReference type="HOGENOM" id="CLU_002902_4_1_7"/>
<feature type="compositionally biased region" description="Basic and acidic residues" evidence="5">
    <location>
        <begin position="255"/>
        <end position="264"/>
    </location>
</feature>
<dbReference type="SMART" id="SM00487">
    <property type="entry name" value="DEXDc"/>
    <property type="match status" value="1"/>
</dbReference>
<feature type="compositionally biased region" description="Basic and acidic residues" evidence="5">
    <location>
        <begin position="19"/>
        <end position="29"/>
    </location>
</feature>
<dbReference type="PANTHER" id="PTHR12131">
    <property type="entry name" value="ATP-DEPENDENT RNA AND DNA HELICASE"/>
    <property type="match status" value="1"/>
</dbReference>
<evidence type="ECO:0000256" key="1">
    <source>
        <dbReference type="ARBA" id="ARBA00022741"/>
    </source>
</evidence>
<dbReference type="SUPFAM" id="SSF52540">
    <property type="entry name" value="P-loop containing nucleoside triphosphate hydrolases"/>
    <property type="match status" value="1"/>
</dbReference>
<dbReference type="SMART" id="SM01142">
    <property type="entry name" value="DSHCT"/>
    <property type="match status" value="1"/>
</dbReference>
<keyword evidence="2" id="KW-0378">Hydrolase</keyword>
<dbReference type="InterPro" id="IPR050699">
    <property type="entry name" value="RNA-DNA_Helicase"/>
</dbReference>
<reference evidence="8 9" key="1">
    <citation type="journal article" date="2012" name="Environ. Microbiol.">
        <title>The genome sequence of Desulfatibacillum alkenivorans AK-01: a blueprint for anaerobic alkane oxidation.</title>
        <authorList>
            <person name="Callaghan A.V."/>
            <person name="Morris B.E."/>
            <person name="Pereira I.A."/>
            <person name="McInerney M.J."/>
            <person name="Austin R.N."/>
            <person name="Groves J.T."/>
            <person name="Kukor J.J."/>
            <person name="Suflita J.M."/>
            <person name="Young L.Y."/>
            <person name="Zylstra G.J."/>
            <person name="Wawrik B."/>
        </authorList>
    </citation>
    <scope>NUCLEOTIDE SEQUENCE [LARGE SCALE GENOMIC DNA]</scope>
    <source>
        <strain evidence="8 9">AK-01</strain>
    </source>
</reference>
<evidence type="ECO:0000259" key="7">
    <source>
        <dbReference type="PROSITE" id="PS51194"/>
    </source>
</evidence>
<evidence type="ECO:0000256" key="4">
    <source>
        <dbReference type="ARBA" id="ARBA00022840"/>
    </source>
</evidence>
<evidence type="ECO:0000313" key="9">
    <source>
        <dbReference type="Proteomes" id="UP000000739"/>
    </source>
</evidence>
<dbReference type="InterPro" id="IPR014001">
    <property type="entry name" value="Helicase_ATP-bd"/>
</dbReference>
<evidence type="ECO:0000256" key="5">
    <source>
        <dbReference type="SAM" id="MobiDB-lite"/>
    </source>
</evidence>
<dbReference type="PANTHER" id="PTHR12131:SF1">
    <property type="entry name" value="ATP-DEPENDENT RNA HELICASE SUPV3L1, MITOCHONDRIAL-RELATED"/>
    <property type="match status" value="1"/>
</dbReference>
<feature type="region of interest" description="Disordered" evidence="5">
    <location>
        <begin position="1"/>
        <end position="29"/>
    </location>
</feature>
<dbReference type="GO" id="GO:0005524">
    <property type="term" value="F:ATP binding"/>
    <property type="evidence" value="ECO:0007669"/>
    <property type="project" value="UniProtKB-KW"/>
</dbReference>
<dbReference type="Gene3D" id="1.10.3380.30">
    <property type="match status" value="1"/>
</dbReference>
<keyword evidence="3 8" id="KW-0347">Helicase</keyword>
<proteinExistence type="predicted"/>
<dbReference type="AlphaFoldDB" id="B8FDK9"/>
<sequence length="700" mass="78360">MAYKKKQVYPRRGRPYKGRGREPVRQTLKPEADGRLNKVFSKIGVPKKGEFKPDPFQVEAVETVKEFDCLVTAPTGSGKTWIAVEAISHVLKQGGRSWYASPLKALSNSKFIEFSDIFGPENVGILTGDRKENTDAPIIVGTTEILRNQLYDCMHMGHDLSSDFVVLDEAHYLGDEQRGVVWEETIIYLPVRVPLLLLSATIGNADQIAAWLTSIRDRECKVVSETKRPVPLFSLFLHPSGRLMPFLATPKSKSMDKKVRDSMSGRRPPKMPMEKGLPPMGQILKVLSKYDLLPAIFFLKSRKDCDIALTLCDKVLKDNPARRREVRSRMLELVHEHPYLAGHRQRRFIEQAAVGSHHSGQLPAWKLLIESLMTEGLLDAVFATSTVAAGVNFPARSVVFFNSDRFNGKEFDPLTPTQYHQMTGRAGRRGMDAIGFSIAAPGKFMDLDHVARVNNAPTDPVDSRIRMDFSMVLNLLLSHTPEDVRRLLHRSFASFQAADRFGDPAMAVEVGEELWEDFMAHMYFLIKEGYVSEEHKLTQDGLWASGLRVDQPLVIAHCFRSGLFEGMEPALLAAMIAVFVQDKDLDVYLDDRALPKILLNKFTQLVRTVGPLFAGLTEAGFETRPVQLWPAAAIHAWAAGNTWEYTKAVAGMSDGDLAMLILRTAENLRQVKNLREVFPQAAEAAAQAIEAIKRPPVVEE</sequence>
<dbReference type="InterPro" id="IPR011545">
    <property type="entry name" value="DEAD/DEAH_box_helicase_dom"/>
</dbReference>
<dbReference type="KEGG" id="dal:Dalk_4968"/>
<name>B8FDK9_DESAL</name>
<evidence type="ECO:0000259" key="6">
    <source>
        <dbReference type="PROSITE" id="PS51192"/>
    </source>
</evidence>
<dbReference type="Pfam" id="PF00270">
    <property type="entry name" value="DEAD"/>
    <property type="match status" value="1"/>
</dbReference>
<dbReference type="SMART" id="SM00490">
    <property type="entry name" value="HELICc"/>
    <property type="match status" value="1"/>
</dbReference>
<accession>B8FDK9</accession>
<evidence type="ECO:0000256" key="2">
    <source>
        <dbReference type="ARBA" id="ARBA00022801"/>
    </source>
</evidence>
<keyword evidence="9" id="KW-1185">Reference proteome</keyword>